<dbReference type="EMBL" id="CACVAV010000109">
    <property type="protein sequence ID" value="CAA6806789.1"/>
    <property type="molecule type" value="Genomic_DNA"/>
</dbReference>
<evidence type="ECO:0000313" key="1">
    <source>
        <dbReference type="EMBL" id="CAA6806789.1"/>
    </source>
</evidence>
<name>A0A6S6SKR9_9GAMM</name>
<sequence length="154" mass="17004">MIQAKSAQRQLFQLIVGSLLILLLFTLSGCSTISEHDTKTLSDTHKISEKITTLLISLEELNKQAPDCLYENFKDDYKAIKVGLNTLSLREKAKLQNADTIKMVGNLNSSIGKLIDLHRSGCLSTGEATLLQKQFNSLIGSILTLENAKPQPLF</sequence>
<gene>
    <name evidence="1" type="ORF">HELGO_WM80752</name>
</gene>
<dbReference type="AlphaFoldDB" id="A0A6S6SKR9"/>
<protein>
    <submittedName>
        <fullName evidence="1">Uncharacterized protein</fullName>
    </submittedName>
</protein>
<dbReference type="PROSITE" id="PS51257">
    <property type="entry name" value="PROKAR_LIPOPROTEIN"/>
    <property type="match status" value="1"/>
</dbReference>
<organism evidence="1">
    <name type="scientific">uncultured Thiotrichaceae bacterium</name>
    <dbReference type="NCBI Taxonomy" id="298394"/>
    <lineage>
        <taxon>Bacteria</taxon>
        <taxon>Pseudomonadati</taxon>
        <taxon>Pseudomonadota</taxon>
        <taxon>Gammaproteobacteria</taxon>
        <taxon>Thiotrichales</taxon>
        <taxon>Thiotrichaceae</taxon>
        <taxon>environmental samples</taxon>
    </lineage>
</organism>
<accession>A0A6S6SKR9</accession>
<proteinExistence type="predicted"/>
<reference evidence="1" key="1">
    <citation type="submission" date="2020-01" db="EMBL/GenBank/DDBJ databases">
        <authorList>
            <person name="Meier V. D."/>
            <person name="Meier V D."/>
        </authorList>
    </citation>
    <scope>NUCLEOTIDE SEQUENCE</scope>
    <source>
        <strain evidence="1">HLG_WM_MAG_08</strain>
    </source>
</reference>